<evidence type="ECO:0000256" key="2">
    <source>
        <dbReference type="ARBA" id="ARBA00022737"/>
    </source>
</evidence>
<reference evidence="5 6" key="2">
    <citation type="submission" date="2020-03" db="EMBL/GenBank/DDBJ databases">
        <authorList>
            <person name="Ichikawa N."/>
            <person name="Kimura A."/>
            <person name="Kitahashi Y."/>
            <person name="Uohara A."/>
        </authorList>
    </citation>
    <scope>NUCLEOTIDE SEQUENCE [LARGE SCALE GENOMIC DNA]</scope>
    <source>
        <strain evidence="5 6">NBRC 108638</strain>
    </source>
</reference>
<sequence>MLLLNDPTRGIDVSAKHDLYDVLQDLCASGTVVVMLSTEVDELVALMDRVLVFRDHALVAEIPGIG</sequence>
<evidence type="ECO:0000256" key="1">
    <source>
        <dbReference type="ARBA" id="ARBA00022448"/>
    </source>
</evidence>
<comment type="caution">
    <text evidence="5">The sequence shown here is derived from an EMBL/GenBank/DDBJ whole genome shotgun (WGS) entry which is preliminary data.</text>
</comment>
<evidence type="ECO:0000313" key="5">
    <source>
        <dbReference type="EMBL" id="GFJ87787.1"/>
    </source>
</evidence>
<evidence type="ECO:0000256" key="4">
    <source>
        <dbReference type="ARBA" id="ARBA00022840"/>
    </source>
</evidence>
<keyword evidence="2" id="KW-0677">Repeat</keyword>
<dbReference type="RefSeq" id="WP_173074848.1">
    <property type="nucleotide sequence ID" value="NZ_BLPG01000001.1"/>
</dbReference>
<dbReference type="PANTHER" id="PTHR43790">
    <property type="entry name" value="CARBOHYDRATE TRANSPORT ATP-BINDING PROTEIN MG119-RELATED"/>
    <property type="match status" value="1"/>
</dbReference>
<dbReference type="Gene3D" id="3.40.50.300">
    <property type="entry name" value="P-loop containing nucleotide triphosphate hydrolases"/>
    <property type="match status" value="1"/>
</dbReference>
<accession>A0A6V8L118</accession>
<dbReference type="SUPFAM" id="SSF52540">
    <property type="entry name" value="P-loop containing nucleoside triphosphate hydrolases"/>
    <property type="match status" value="1"/>
</dbReference>
<protein>
    <submittedName>
        <fullName evidence="5">Uncharacterized protein</fullName>
    </submittedName>
</protein>
<organism evidence="5 6">
    <name type="scientific">Phytohabitans rumicis</name>
    <dbReference type="NCBI Taxonomy" id="1076125"/>
    <lineage>
        <taxon>Bacteria</taxon>
        <taxon>Bacillati</taxon>
        <taxon>Actinomycetota</taxon>
        <taxon>Actinomycetes</taxon>
        <taxon>Micromonosporales</taxon>
        <taxon>Micromonosporaceae</taxon>
    </lineage>
</organism>
<dbReference type="GO" id="GO:0005524">
    <property type="term" value="F:ATP binding"/>
    <property type="evidence" value="ECO:0007669"/>
    <property type="project" value="UniProtKB-KW"/>
</dbReference>
<dbReference type="AlphaFoldDB" id="A0A6V8L118"/>
<name>A0A6V8L118_9ACTN</name>
<dbReference type="InterPro" id="IPR027417">
    <property type="entry name" value="P-loop_NTPase"/>
</dbReference>
<evidence type="ECO:0000256" key="3">
    <source>
        <dbReference type="ARBA" id="ARBA00022741"/>
    </source>
</evidence>
<proteinExistence type="predicted"/>
<dbReference type="PANTHER" id="PTHR43790:SF9">
    <property type="entry name" value="GALACTOFURANOSE TRANSPORTER ATP-BINDING PROTEIN YTFR"/>
    <property type="match status" value="1"/>
</dbReference>
<keyword evidence="3" id="KW-0547">Nucleotide-binding</keyword>
<dbReference type="Proteomes" id="UP000482960">
    <property type="component" value="Unassembled WGS sequence"/>
</dbReference>
<evidence type="ECO:0000313" key="6">
    <source>
        <dbReference type="Proteomes" id="UP000482960"/>
    </source>
</evidence>
<dbReference type="EMBL" id="BLPG01000001">
    <property type="protein sequence ID" value="GFJ87787.1"/>
    <property type="molecule type" value="Genomic_DNA"/>
</dbReference>
<keyword evidence="6" id="KW-1185">Reference proteome</keyword>
<gene>
    <name evidence="5" type="ORF">Prum_014290</name>
</gene>
<dbReference type="InterPro" id="IPR050107">
    <property type="entry name" value="ABC_carbohydrate_import_ATPase"/>
</dbReference>
<reference evidence="5 6" key="1">
    <citation type="submission" date="2020-03" db="EMBL/GenBank/DDBJ databases">
        <title>Whole genome shotgun sequence of Phytohabitans rumicis NBRC 108638.</title>
        <authorList>
            <person name="Komaki H."/>
            <person name="Tamura T."/>
        </authorList>
    </citation>
    <scope>NUCLEOTIDE SEQUENCE [LARGE SCALE GENOMIC DNA]</scope>
    <source>
        <strain evidence="5 6">NBRC 108638</strain>
    </source>
</reference>
<keyword evidence="1" id="KW-0813">Transport</keyword>
<keyword evidence="4" id="KW-0067">ATP-binding</keyword>